<dbReference type="PROSITE" id="PS51257">
    <property type="entry name" value="PROKAR_LIPOPROTEIN"/>
    <property type="match status" value="1"/>
</dbReference>
<feature type="domain" description="ABC-type transport auxiliary lipoprotein component" evidence="1">
    <location>
        <begin position="36"/>
        <end position="205"/>
    </location>
</feature>
<name>A0ABV4I9U5_9BURK</name>
<dbReference type="SUPFAM" id="SSF159594">
    <property type="entry name" value="XCC0632-like"/>
    <property type="match status" value="1"/>
</dbReference>
<protein>
    <submittedName>
        <fullName evidence="2">ABC-type transport auxiliary lipoprotein family protein</fullName>
    </submittedName>
</protein>
<accession>A0ABV4I9U5</accession>
<keyword evidence="3" id="KW-1185">Reference proteome</keyword>
<gene>
    <name evidence="2" type="ORF">ACBP88_04015</name>
</gene>
<keyword evidence="2" id="KW-0449">Lipoprotein</keyword>
<reference evidence="2 3" key="1">
    <citation type="submission" date="2024-08" db="EMBL/GenBank/DDBJ databases">
        <authorList>
            <person name="Feng Z."/>
            <person name="Ronholm J."/>
        </authorList>
    </citation>
    <scope>NUCLEOTIDE SEQUENCE [LARGE SCALE GENOMIC DNA]</scope>
    <source>
        <strain evidence="2 3">4-AB0-8</strain>
    </source>
</reference>
<dbReference type="Gene3D" id="3.40.50.10610">
    <property type="entry name" value="ABC-type transport auxiliary lipoprotein component"/>
    <property type="match status" value="1"/>
</dbReference>
<evidence type="ECO:0000313" key="2">
    <source>
        <dbReference type="EMBL" id="MEZ2738632.1"/>
    </source>
</evidence>
<evidence type="ECO:0000313" key="3">
    <source>
        <dbReference type="Proteomes" id="UP001567350"/>
    </source>
</evidence>
<comment type="caution">
    <text evidence="2">The sequence shown here is derived from an EMBL/GenBank/DDBJ whole genome shotgun (WGS) entry which is preliminary data.</text>
</comment>
<evidence type="ECO:0000259" key="1">
    <source>
        <dbReference type="Pfam" id="PF03886"/>
    </source>
</evidence>
<dbReference type="Proteomes" id="UP001567350">
    <property type="component" value="Unassembled WGS sequence"/>
</dbReference>
<dbReference type="InterPro" id="IPR005586">
    <property type="entry name" value="ABC_trans_aux"/>
</dbReference>
<dbReference type="EMBL" id="JBGJLR010000003">
    <property type="protein sequence ID" value="MEZ2738632.1"/>
    <property type="molecule type" value="Genomic_DNA"/>
</dbReference>
<dbReference type="Pfam" id="PF03886">
    <property type="entry name" value="ABC_trans_aux"/>
    <property type="match status" value="1"/>
</dbReference>
<sequence>MHMHFHKKSWWAAGAVALFLAGCSNLPSPPQALVRYDLGAAPALVAASAPSQPIALAQIQAPLQVEGSTGLRYRLAYADAQELRTYAQARWSLQPAQMVQQRLREHLSQGGRVVLSAQPGELPPLVHGRSVPVLSLSLEEFSQVFSSTRDSVGWVRIRATLVDSAPRGDVLLAQQVFEVRQPAGAANAAGGVQALSQAVDAVGGQLQQWLQQAVPAKP</sequence>
<proteinExistence type="predicted"/>
<organism evidence="2 3">
    <name type="scientific">Comamonas jiangduensis</name>
    <dbReference type="NCBI Taxonomy" id="1194168"/>
    <lineage>
        <taxon>Bacteria</taxon>
        <taxon>Pseudomonadati</taxon>
        <taxon>Pseudomonadota</taxon>
        <taxon>Betaproteobacteria</taxon>
        <taxon>Burkholderiales</taxon>
        <taxon>Comamonadaceae</taxon>
        <taxon>Comamonas</taxon>
    </lineage>
</organism>
<dbReference type="RefSeq" id="WP_370891051.1">
    <property type="nucleotide sequence ID" value="NZ_JBGJLR010000003.1"/>
</dbReference>